<dbReference type="SUPFAM" id="SSF48371">
    <property type="entry name" value="ARM repeat"/>
    <property type="match status" value="1"/>
</dbReference>
<dbReference type="InterPro" id="IPR021714">
    <property type="entry name" value="URB1_N"/>
</dbReference>
<dbReference type="Pfam" id="PF16201">
    <property type="entry name" value="NopRA1"/>
    <property type="match status" value="1"/>
</dbReference>
<feature type="region of interest" description="Disordered" evidence="1">
    <location>
        <begin position="1"/>
        <end position="27"/>
    </location>
</feature>
<dbReference type="OMA" id="VVWVWQS"/>
<dbReference type="GO" id="GO:0005730">
    <property type="term" value="C:nucleolus"/>
    <property type="evidence" value="ECO:0007669"/>
    <property type="project" value="TreeGrafter"/>
</dbReference>
<dbReference type="InterPro" id="IPR039844">
    <property type="entry name" value="URB1"/>
</dbReference>
<dbReference type="Pfam" id="PF11707">
    <property type="entry name" value="Npa1"/>
    <property type="match status" value="1"/>
</dbReference>
<reference evidence="4" key="1">
    <citation type="submission" date="2023-03" db="UniProtKB">
        <authorList>
            <consortium name="Ensembl"/>
        </authorList>
    </citation>
    <scope>IDENTIFICATION</scope>
</reference>
<evidence type="ECO:0000256" key="1">
    <source>
        <dbReference type="SAM" id="MobiDB-lite"/>
    </source>
</evidence>
<dbReference type="Ensembl" id="ENSEAST00005011949.1">
    <property type="protein sequence ID" value="ENSEASP00005010993.1"/>
    <property type="gene ID" value="ENSEASG00005007711.1"/>
</dbReference>
<accession>A0A8C4LHZ2</accession>
<name>A0A8C4LHZ2_EQUAS</name>
<gene>
    <name evidence="4" type="primary">URB1</name>
</gene>
<proteinExistence type="predicted"/>
<dbReference type="PANTHER" id="PTHR13500:SF0">
    <property type="entry name" value="NUCLEOLAR PRE-RIBOSOMAL-ASSOCIATED PROTEIN 1"/>
    <property type="match status" value="1"/>
</dbReference>
<organism evidence="4">
    <name type="scientific">Equus asinus asinus</name>
    <dbReference type="NCBI Taxonomy" id="83772"/>
    <lineage>
        <taxon>Eukaryota</taxon>
        <taxon>Metazoa</taxon>
        <taxon>Chordata</taxon>
        <taxon>Craniata</taxon>
        <taxon>Vertebrata</taxon>
        <taxon>Euteleostomi</taxon>
        <taxon>Mammalia</taxon>
        <taxon>Eutheria</taxon>
        <taxon>Laurasiatheria</taxon>
        <taxon>Perissodactyla</taxon>
        <taxon>Equidae</taxon>
        <taxon>Equus</taxon>
    </lineage>
</organism>
<feature type="region of interest" description="Disordered" evidence="1">
    <location>
        <begin position="1959"/>
        <end position="1981"/>
    </location>
</feature>
<dbReference type="InterPro" id="IPR016024">
    <property type="entry name" value="ARM-type_fold"/>
</dbReference>
<sequence>MGVPKRKAPGGQDGTASPAGAAKRARTEELTGVRFKAQLRDPQGAGPGESLEAFVSAAKKLPREDVYDVVEGYIKISVECAEIFQLLSGEKRPESEMLLIFQAFEAILLRTAGDLSHFHVVGTNIVKKLMNNHMKLIYESLYASGYRMARACLNLMAAMVTQGPEAARDVCSHFDLNKKTLYTLVTKRDSKGVHDVRLAYIQFALSFLIAGDDSTIVQVLELKEFIPCIFSSGIKEDRISTVNILLSTLETKVVHNKNITKTQKVRFFTGQLLNHIASLYSWNGIVDVNLENVKASTEDAGKTMVRELVHSFLMDLCCSLKHGINFYDASLGTFGRGGNLTLLHFLLGLKTAADDELVAELVVNILKVCPDLLNKYFKEVTFSFLPRVKSTWSNNIKLLNKIYEAQPDISRAFQTREFIPLPRLLAMVMVTTVPLVCNKIMFTQALNLDSKSVRHTAFSLLAVILKRALKTIDYCLNKEVWQESGVYTAAMMEEFVRLFREALSKILPDLNTIVWVWQSLRKQDAKQDDEKGKQRGDRTPAACVAPECGEDDAETILLKAVLLQVICLYQKVVPHVVMQYNFDFSKLLKGIISEQGLREEAPPVLQHHMLRVALELPASKFLWLKAQVGNAEIIGGERSVFYLLMKMFVTSSHVQLKSSTKLLIVKILQDFFLFEHTWRELELWLDTLQATVTKQDADDVSIPVSHIDDVLDMVDVLVEGSEGLDEEIGFLLNEDMILLTFPFSAVVPAALEARNKLLLGTERESIVTYLTGVLTDLLHTQRDPLALCLLLQAYDKLEPPLPPCCRQLSWFSRYYSLWIPEPAREALVSCGRRCSRGSQASAPSFATLLRTAYESEGALLDERVQAQLRAALPRLPLPQGLRAAKQLLLYVRSTVESFSQVSRTLEEVLVAILRHPTLEGWYLALEQQALPPHTLSPILVKLLAGHLSAGVLQLLMVSAPILRNTGQLGLLARYSEAITQSVLKELRIRRAGPATSPPKTLPQLEALQGLHPYMEDAQLREVILALLTLPEAHLVAHQPMKSPRKERRLNILGNTLVQLLTSGRQDQLLSGELLWASEYVKGLGALLPTLAVDELDAVFLHTLQREPVLAPVVGVHLLDYCLARRTQASLSIAALLLEQSCTHLLRFELWCWQAGMEHCLREGLDDFLPLVHVYLQCRTQGHFTLSSAVIPVVRKALWRQLQARLLSADGPPKSGLHQEILAQLVPFARAKDLGVLMDHLPSLLQTPNSHRSWIVADSVTAALKGSAEELHTWKKTLLESCVKWLIMSFTGSQQANDNAQDQEKQMLLRLNELLNSVNVFFPGDWQKFVKAGLKFRYQDHTFLKALHAAIQLLYLPESSVGTKLFFFRMVHMMLTQHSLFLPTLLRSEEEENPDPRALVDLMSVVVRLCPSVCESSHFAVLLGAYGASLSVLDQKILLLLRAYEQNRLSLVDFRVFFWGPAAVEHHKTCRSLGKSLWQQPSVGDILRLLDQDRMMKTILHFPQNRRLLPPKEPVFKDRSTVELDGLYDPCFLLHLFSELTRPEFVVDCRKFLDSNALGLTVAALSSYDPQMRAAAYSVLAAYYSHVEGARFREQSQLLYLLDVVRNGIRTQNMRLTFTLTLFIAKAALQILKPEEHMYLKINKFLLSHEYLNMSKVPGFFQFFFSSDFEQKTEQEWLFGILRQGIRDKYCYELCARRGVFHIILSFFSSPLCDEVAQNWILEILQNAARDAKSAYEFLRDYSLLTWILHILESKFLETQLLSNIISLLHTLWVTNLGDKGVERESQPPCKAGPQEPPKLLALQLVNEFLYVFIVLTKHLRPALASAQLTSFFEALGSVLRYRATVLQAFKDMNRFTVNETVLSTRDVLILMHKWSLIERDVQLQEALRAAVEKYQVKELLSECQDPGLCLMFPGASVPPRAPSVFPSEKEAADPELDMSSLETCKGLLRSILTHWGPVFPNPEAAQEPEDRPTPQSDAPDPVHATASLVVSWVLRSVAEHPLSRTEASRLLGWLKSHILPQPVVVADLLKDSAVRSGIFKLYSRLCSAERLAGPEQQVACLFNTVMLQLVAARGPAGSPFHPAVATLCLSSLSEEDEATRAFLVSLYVKDVWLGAQQPDTLLAHVRMISDASEGAPGGNEDAIVMLCKDIAGCSFVTPFPHLLSSSVSPPLSALLDHARPSLWRTLFP</sequence>
<feature type="domain" description="URB1 N-terminal" evidence="2">
    <location>
        <begin position="80"/>
        <end position="394"/>
    </location>
</feature>
<dbReference type="GO" id="GO:0000466">
    <property type="term" value="P:maturation of 5.8S rRNA from tricistronic rRNA transcript (SSU-rRNA, 5.8S rRNA, LSU-rRNA)"/>
    <property type="evidence" value="ECO:0007669"/>
    <property type="project" value="TreeGrafter"/>
</dbReference>
<dbReference type="GO" id="GO:0000463">
    <property type="term" value="P:maturation of LSU-rRNA from tricistronic rRNA transcript (SSU-rRNA, 5.8S rRNA, LSU-rRNA)"/>
    <property type="evidence" value="ECO:0007669"/>
    <property type="project" value="TreeGrafter"/>
</dbReference>
<evidence type="ECO:0000259" key="2">
    <source>
        <dbReference type="Pfam" id="PF11707"/>
    </source>
</evidence>
<evidence type="ECO:0000259" key="3">
    <source>
        <dbReference type="Pfam" id="PF16201"/>
    </source>
</evidence>
<evidence type="ECO:0000313" key="4">
    <source>
        <dbReference type="Ensembl" id="ENSEASP00005010993.1"/>
    </source>
</evidence>
<dbReference type="PANTHER" id="PTHR13500">
    <property type="entry name" value="NUCLEOLAR PRERIBOSOMAL-ASSOCIATED PROTEIN 1"/>
    <property type="match status" value="1"/>
</dbReference>
<protein>
    <submittedName>
        <fullName evidence="4">URB1 ribosome biogenesis homolog</fullName>
    </submittedName>
</protein>
<feature type="domain" description="URB1 C-terminal" evidence="3">
    <location>
        <begin position="1557"/>
        <end position="1746"/>
    </location>
</feature>
<dbReference type="InterPro" id="IPR032436">
    <property type="entry name" value="URB1_C"/>
</dbReference>